<feature type="chain" id="PRO_5028970522" description="Lipoprotein" evidence="2">
    <location>
        <begin position="18"/>
        <end position="226"/>
    </location>
</feature>
<accession>A0A7H0LEN5</accession>
<dbReference type="KEGG" id="spap:H3Z74_15340"/>
<feature type="compositionally biased region" description="Low complexity" evidence="1">
    <location>
        <begin position="53"/>
        <end position="73"/>
    </location>
</feature>
<evidence type="ECO:0000313" key="3">
    <source>
        <dbReference type="EMBL" id="QNQ08138.1"/>
    </source>
</evidence>
<dbReference type="EMBL" id="CP061038">
    <property type="protein sequence ID" value="QNQ08138.1"/>
    <property type="molecule type" value="Genomic_DNA"/>
</dbReference>
<reference evidence="3 4" key="1">
    <citation type="submission" date="2020-09" db="EMBL/GenBank/DDBJ databases">
        <title>Sphingomonas sp., a new species isolated from pork steak.</title>
        <authorList>
            <person name="Heidler von Heilborn D."/>
        </authorList>
    </citation>
    <scope>NUCLEOTIDE SEQUENCE [LARGE SCALE GENOMIC DNA]</scope>
    <source>
        <strain evidence="4">S8-3T</strain>
    </source>
</reference>
<dbReference type="AlphaFoldDB" id="A0A7H0LEN5"/>
<evidence type="ECO:0000256" key="2">
    <source>
        <dbReference type="SAM" id="SignalP"/>
    </source>
</evidence>
<evidence type="ECO:0000313" key="4">
    <source>
        <dbReference type="Proteomes" id="UP000516148"/>
    </source>
</evidence>
<evidence type="ECO:0000256" key="1">
    <source>
        <dbReference type="SAM" id="MobiDB-lite"/>
    </source>
</evidence>
<gene>
    <name evidence="3" type="ORF">H3Z74_15340</name>
</gene>
<keyword evidence="2" id="KW-0732">Signal</keyword>
<dbReference type="Proteomes" id="UP000516148">
    <property type="component" value="Chromosome"/>
</dbReference>
<sequence>MRLFLALPLLLAGCAPGTEPGSNAVDINSAANQAQNSIDSYAANATDEASNLTAETPGAVPTPAATPVGAVEPLNPPAPGEPGGLPDDRTPVSEAPFTPDSAQGAANVVQTYYALLGEGKYHQAWALWDDGGKASGMGVDAFTASFAKYSEYHANIGAPGDVDAGAGQRYVTVPVQVYARLKAGAKPVYMLGSVTLHRVGDIDGASPAQKSWHIKSADIKPTPKAG</sequence>
<proteinExistence type="predicted"/>
<protein>
    <recommendedName>
        <fullName evidence="5">Lipoprotein</fullName>
    </recommendedName>
</protein>
<organism evidence="3 4">
    <name type="scientific">Sphingomonas alpina</name>
    <dbReference type="NCBI Taxonomy" id="653931"/>
    <lineage>
        <taxon>Bacteria</taxon>
        <taxon>Pseudomonadati</taxon>
        <taxon>Pseudomonadota</taxon>
        <taxon>Alphaproteobacteria</taxon>
        <taxon>Sphingomonadales</taxon>
        <taxon>Sphingomonadaceae</taxon>
        <taxon>Sphingomonas</taxon>
    </lineage>
</organism>
<feature type="region of interest" description="Disordered" evidence="1">
    <location>
        <begin position="48"/>
        <end position="101"/>
    </location>
</feature>
<name>A0A7H0LEN5_9SPHN</name>
<feature type="signal peptide" evidence="2">
    <location>
        <begin position="1"/>
        <end position="17"/>
    </location>
</feature>
<dbReference type="RefSeq" id="WP_187760467.1">
    <property type="nucleotide sequence ID" value="NZ_CP061038.1"/>
</dbReference>
<keyword evidence="4" id="KW-1185">Reference proteome</keyword>
<evidence type="ECO:0008006" key="5">
    <source>
        <dbReference type="Google" id="ProtNLM"/>
    </source>
</evidence>